<dbReference type="HOGENOM" id="CLU_2836164_0_0_1"/>
<organism evidence="1 2">
    <name type="scientific">Solanum tuberosum</name>
    <name type="common">Potato</name>
    <dbReference type="NCBI Taxonomy" id="4113"/>
    <lineage>
        <taxon>Eukaryota</taxon>
        <taxon>Viridiplantae</taxon>
        <taxon>Streptophyta</taxon>
        <taxon>Embryophyta</taxon>
        <taxon>Tracheophyta</taxon>
        <taxon>Spermatophyta</taxon>
        <taxon>Magnoliopsida</taxon>
        <taxon>eudicotyledons</taxon>
        <taxon>Gunneridae</taxon>
        <taxon>Pentapetalae</taxon>
        <taxon>asterids</taxon>
        <taxon>lamiids</taxon>
        <taxon>Solanales</taxon>
        <taxon>Solanaceae</taxon>
        <taxon>Solanoideae</taxon>
        <taxon>Solaneae</taxon>
        <taxon>Solanum</taxon>
    </lineage>
</organism>
<keyword evidence="2" id="KW-1185">Reference proteome</keyword>
<dbReference type="Gramene" id="PGSC0003DMT400058008">
    <property type="protein sequence ID" value="PGSC0003DMT400058008"/>
    <property type="gene ID" value="PGSC0003DMG400022520"/>
</dbReference>
<sequence length="66" mass="7427">MLFYAHETRPSEPECCGVPVLVGLFAFDSQQECHDWFPDLSQDMTHMDCGQDPHSDPTEGVPCVRS</sequence>
<reference evidence="2" key="1">
    <citation type="journal article" date="2011" name="Nature">
        <title>Genome sequence and analysis of the tuber crop potato.</title>
        <authorList>
            <consortium name="The Potato Genome Sequencing Consortium"/>
        </authorList>
    </citation>
    <scope>NUCLEOTIDE SEQUENCE [LARGE SCALE GENOMIC DNA]</scope>
    <source>
        <strain evidence="2">cv. DM1-3 516 R44</strain>
    </source>
</reference>
<dbReference type="EnsemblPlants" id="PGSC0003DMT400058008">
    <property type="protein sequence ID" value="PGSC0003DMT400058008"/>
    <property type="gene ID" value="PGSC0003DMG400022520"/>
</dbReference>
<reference evidence="1" key="2">
    <citation type="submission" date="2015-06" db="UniProtKB">
        <authorList>
            <consortium name="EnsemblPlants"/>
        </authorList>
    </citation>
    <scope>IDENTIFICATION</scope>
    <source>
        <strain evidence="1">DM1-3 516 R44</strain>
    </source>
</reference>
<proteinExistence type="predicted"/>
<dbReference type="InParanoid" id="M1C1Z0"/>
<evidence type="ECO:0000313" key="2">
    <source>
        <dbReference type="Proteomes" id="UP000011115"/>
    </source>
</evidence>
<dbReference type="Proteomes" id="UP000011115">
    <property type="component" value="Unassembled WGS sequence"/>
</dbReference>
<name>M1C1Z0_SOLTU</name>
<protein>
    <submittedName>
        <fullName evidence="1">Uncharacterized protein</fullName>
    </submittedName>
</protein>
<dbReference type="AlphaFoldDB" id="M1C1Z0"/>
<evidence type="ECO:0000313" key="1">
    <source>
        <dbReference type="EnsemblPlants" id="PGSC0003DMT400058008"/>
    </source>
</evidence>
<dbReference type="PaxDb" id="4113-PGSC0003DMT400058008"/>
<accession>M1C1Z0</accession>